<dbReference type="SUPFAM" id="SSF55347">
    <property type="entry name" value="Glyceraldehyde-3-phosphate dehydrogenase-like, C-terminal domain"/>
    <property type="match status" value="1"/>
</dbReference>
<evidence type="ECO:0000313" key="4">
    <source>
        <dbReference type="Proteomes" id="UP001431776"/>
    </source>
</evidence>
<dbReference type="PANTHER" id="PTHR43818:SF10">
    <property type="entry name" value="NADH-DEPENDENT DEHYDROGENASE-RELATED"/>
    <property type="match status" value="1"/>
</dbReference>
<proteinExistence type="predicted"/>
<dbReference type="RefSeq" id="WP_349244217.1">
    <property type="nucleotide sequence ID" value="NZ_JASCXX010000006.1"/>
</dbReference>
<dbReference type="InterPro" id="IPR036291">
    <property type="entry name" value="NAD(P)-bd_dom_sf"/>
</dbReference>
<feature type="domain" description="Gfo/Idh/MocA-like oxidoreductase N-terminal" evidence="1">
    <location>
        <begin position="53"/>
        <end position="166"/>
    </location>
</feature>
<sequence length="450" mass="50281">MRADSEERQDVAMDRSSRRRFMQQAAAVAAFTIVPRHVLGGAGYVPPSEKLNIAGIGIGGRGEGDLDECRSENIVALCDVDDAYAGRVFAKYPKARKWRDFRKMLDEQKDIDAVVIATPDHTHAVIAMAAIKRGKHVYCEKPLAHSIWECRQLTEAAREAGVATQLGNQGQASESNRLVSEILWDGAIGPVREVHAWCNRYISPRGIGRPSDTPVVPATLDWDLWLGPAKERPYHPCYTPFSWRGWWDFGTGVLGDIGCHQLDPVFRALKLGYPTTVEASSSGVNDETAPLTSIVRFQFPAREPMPALTLTWYDGGLMPQRPAELEDGRKFGEADDNLFIGDTGKMLGHRLIPEARMREYGRPPQRIERSPGHHKEWLIACKGGPAARANFDWAGPLTEVALLGNIALRMEKQLYEKGLKLHCDGPNMKITNLPEANRYIRDEYRDGWML</sequence>
<dbReference type="SUPFAM" id="SSF51735">
    <property type="entry name" value="NAD(P)-binding Rossmann-fold domains"/>
    <property type="match status" value="1"/>
</dbReference>
<dbReference type="Pfam" id="PF01408">
    <property type="entry name" value="GFO_IDH_MocA"/>
    <property type="match status" value="1"/>
</dbReference>
<dbReference type="InterPro" id="IPR000683">
    <property type="entry name" value="Gfo/Idh/MocA-like_OxRdtase_N"/>
</dbReference>
<evidence type="ECO:0000259" key="2">
    <source>
        <dbReference type="Pfam" id="PF19051"/>
    </source>
</evidence>
<gene>
    <name evidence="3" type="ORF">QJ522_07105</name>
</gene>
<reference evidence="3" key="1">
    <citation type="submission" date="2023-05" db="EMBL/GenBank/DDBJ databases">
        <title>Anaerotaeda fermentans gen. nov., sp. nov., a novel anaerobic planctomycete of the new family within the order Sedimentisphaerales isolated from Taman Peninsula, Russia.</title>
        <authorList>
            <person name="Khomyakova M.A."/>
            <person name="Merkel A.Y."/>
            <person name="Slobodkin A.I."/>
        </authorList>
    </citation>
    <scope>NUCLEOTIDE SEQUENCE</scope>
    <source>
        <strain evidence="3">M17dextr</strain>
    </source>
</reference>
<accession>A0AAW6TZF8</accession>
<dbReference type="AlphaFoldDB" id="A0AAW6TZF8"/>
<dbReference type="InterPro" id="IPR050463">
    <property type="entry name" value="Gfo/Idh/MocA_oxidrdct_glycsds"/>
</dbReference>
<evidence type="ECO:0000313" key="3">
    <source>
        <dbReference type="EMBL" id="MDI6448809.1"/>
    </source>
</evidence>
<dbReference type="Pfam" id="PF19051">
    <property type="entry name" value="GFO_IDH_MocA_C2"/>
    <property type="match status" value="1"/>
</dbReference>
<name>A0AAW6TZF8_9BACT</name>
<organism evidence="3 4">
    <name type="scientific">Anaerobaca lacustris</name>
    <dbReference type="NCBI Taxonomy" id="3044600"/>
    <lineage>
        <taxon>Bacteria</taxon>
        <taxon>Pseudomonadati</taxon>
        <taxon>Planctomycetota</taxon>
        <taxon>Phycisphaerae</taxon>
        <taxon>Sedimentisphaerales</taxon>
        <taxon>Anaerobacaceae</taxon>
        <taxon>Anaerobaca</taxon>
    </lineage>
</organism>
<dbReference type="PANTHER" id="PTHR43818">
    <property type="entry name" value="BCDNA.GH03377"/>
    <property type="match status" value="1"/>
</dbReference>
<comment type="caution">
    <text evidence="3">The sequence shown here is derived from an EMBL/GenBank/DDBJ whole genome shotgun (WGS) entry which is preliminary data.</text>
</comment>
<protein>
    <submittedName>
        <fullName evidence="3">Gfo/Idh/MocA family oxidoreductase</fullName>
    </submittedName>
</protein>
<evidence type="ECO:0000259" key="1">
    <source>
        <dbReference type="Pfam" id="PF01408"/>
    </source>
</evidence>
<dbReference type="Proteomes" id="UP001431776">
    <property type="component" value="Unassembled WGS sequence"/>
</dbReference>
<dbReference type="Gene3D" id="3.30.360.10">
    <property type="entry name" value="Dihydrodipicolinate Reductase, domain 2"/>
    <property type="match status" value="1"/>
</dbReference>
<feature type="domain" description="Gfo/Idh/MocA-like oxidoreductase bacterial type C-terminal" evidence="2">
    <location>
        <begin position="215"/>
        <end position="269"/>
    </location>
</feature>
<dbReference type="InterPro" id="IPR043906">
    <property type="entry name" value="Gfo/Idh/MocA_OxRdtase_bact_C"/>
</dbReference>
<dbReference type="GO" id="GO:0000166">
    <property type="term" value="F:nucleotide binding"/>
    <property type="evidence" value="ECO:0007669"/>
    <property type="project" value="InterPro"/>
</dbReference>
<keyword evidence="4" id="KW-1185">Reference proteome</keyword>
<dbReference type="Gene3D" id="3.40.50.720">
    <property type="entry name" value="NAD(P)-binding Rossmann-like Domain"/>
    <property type="match status" value="1"/>
</dbReference>
<dbReference type="EMBL" id="JASCXX010000006">
    <property type="protein sequence ID" value="MDI6448809.1"/>
    <property type="molecule type" value="Genomic_DNA"/>
</dbReference>